<sequence>MKSESGLAALRIQKADASRGVHARLSYLSSQSRDPVSYAFTPPPGTPWESAQYDQQECFIADAGVHAGLGIDSNGFALLDAPTALRNPDDADEITALCYAEAIEIALAVTGGTHAYVFDHLVRERDPVRAPLNFGRTTRGATPAANGRIHNDYTEVSGRRRLSMILRDSDLIPFVQHFSIINIWRTLRGVVQDTPLALLDARSVASQDLVRGEVRYPRRNGEIYLVRSNPAHRWFYFPQMDRSHALVFKQYDSRTSGVARFTPHTAFDLPAISADAPLRKSLEMRCLVVHA</sequence>
<dbReference type="PANTHER" id="PTHR34598">
    <property type="entry name" value="BLL6449 PROTEIN"/>
    <property type="match status" value="1"/>
</dbReference>
<dbReference type="Proteomes" id="UP000501648">
    <property type="component" value="Chromosome"/>
</dbReference>
<dbReference type="GO" id="GO:0032259">
    <property type="term" value="P:methylation"/>
    <property type="evidence" value="ECO:0007669"/>
    <property type="project" value="UniProtKB-KW"/>
</dbReference>
<dbReference type="NCBIfam" id="NF041278">
    <property type="entry name" value="CmcJ_NvfI_EfuI"/>
    <property type="match status" value="1"/>
</dbReference>
<protein>
    <submittedName>
        <fullName evidence="1">Methyltransferase</fullName>
    </submittedName>
</protein>
<dbReference type="EMBL" id="CP008956">
    <property type="protein sequence ID" value="QJQ02484.1"/>
    <property type="molecule type" value="Genomic_DNA"/>
</dbReference>
<dbReference type="GO" id="GO:0008168">
    <property type="term" value="F:methyltransferase activity"/>
    <property type="evidence" value="ECO:0007669"/>
    <property type="project" value="UniProtKB-KW"/>
</dbReference>
<organism evidence="1 2">
    <name type="scientific">Herbaspirillum rubrisubalbicans Os34</name>
    <dbReference type="NCBI Taxonomy" id="1235827"/>
    <lineage>
        <taxon>Bacteria</taxon>
        <taxon>Pseudomonadati</taxon>
        <taxon>Pseudomonadota</taxon>
        <taxon>Betaproteobacteria</taxon>
        <taxon>Burkholderiales</taxon>
        <taxon>Oxalobacteraceae</taxon>
        <taxon>Herbaspirillum</taxon>
    </lineage>
</organism>
<keyword evidence="1" id="KW-0489">Methyltransferase</keyword>
<reference evidence="1 2" key="1">
    <citation type="journal article" date="2012" name="J. Bacteriol.">
        <title>Genome sequence of the pathogenic Herbaspirillum seropedicae strain Os34, isolated from rice roots.</title>
        <authorList>
            <person name="Ye W."/>
            <person name="Ye S."/>
            <person name="Liu J."/>
            <person name="Chang S."/>
            <person name="Chen M."/>
            <person name="Zhu B."/>
            <person name="Guo L."/>
            <person name="An Q."/>
        </authorList>
    </citation>
    <scope>NUCLEOTIDE SEQUENCE [LARGE SCALE GENOMIC DNA]</scope>
    <source>
        <strain evidence="1 2">Os34</strain>
    </source>
</reference>
<gene>
    <name evidence="1" type="ORF">C798_20305</name>
</gene>
<name>A0A6M3ZV09_9BURK</name>
<dbReference type="AlphaFoldDB" id="A0A6M3ZV09"/>
<dbReference type="PANTHER" id="PTHR34598:SF3">
    <property type="entry name" value="OXIDOREDUCTASE AN1597"/>
    <property type="match status" value="1"/>
</dbReference>
<proteinExistence type="predicted"/>
<keyword evidence="1" id="KW-0808">Transferase</keyword>
<dbReference type="GO" id="GO:0016491">
    <property type="term" value="F:oxidoreductase activity"/>
    <property type="evidence" value="ECO:0007669"/>
    <property type="project" value="InterPro"/>
</dbReference>
<dbReference type="RefSeq" id="WP_017455528.1">
    <property type="nucleotide sequence ID" value="NZ_CP008956.1"/>
</dbReference>
<dbReference type="InterPro" id="IPR044053">
    <property type="entry name" value="AsaB-like"/>
</dbReference>
<accession>A0A6M3ZV09</accession>
<evidence type="ECO:0000313" key="1">
    <source>
        <dbReference type="EMBL" id="QJQ02484.1"/>
    </source>
</evidence>
<evidence type="ECO:0000313" key="2">
    <source>
        <dbReference type="Proteomes" id="UP000501648"/>
    </source>
</evidence>